<evidence type="ECO:0000313" key="1">
    <source>
        <dbReference type="EMBL" id="ABD75060.1"/>
    </source>
</evidence>
<reference evidence="1" key="1">
    <citation type="submission" date="2006-02" db="EMBL/GenBank/DDBJ databases">
        <title>Sampling the accessory genome of the Sinorhizobium genus by suppressive subtractive hybridization.</title>
        <authorList>
            <person name="Moulin L."/>
            <person name="Ghazoui Z."/>
            <person name="Young P."/>
        </authorList>
    </citation>
    <scope>NUCLEOTIDE SEQUENCE</scope>
    <source>
        <strain evidence="1">LMG21331</strain>
    </source>
</reference>
<proteinExistence type="predicted"/>
<name>D1CTA6_ENSAD</name>
<feature type="non-terminal residue" evidence="1">
    <location>
        <position position="1"/>
    </location>
</feature>
<accession>D1CTA6</accession>
<protein>
    <submittedName>
        <fullName evidence="1">Uncharacterized protein</fullName>
    </submittedName>
</protein>
<organism evidence="1">
    <name type="scientific">Ensifer adhaerens</name>
    <name type="common">Sinorhizobium morelense</name>
    <dbReference type="NCBI Taxonomy" id="106592"/>
    <lineage>
        <taxon>Bacteria</taxon>
        <taxon>Pseudomonadati</taxon>
        <taxon>Pseudomonadota</taxon>
        <taxon>Alphaproteobacteria</taxon>
        <taxon>Hyphomicrobiales</taxon>
        <taxon>Rhizobiaceae</taxon>
        <taxon>Sinorhizobium/Ensifer group</taxon>
        <taxon>Ensifer</taxon>
    </lineage>
</organism>
<dbReference type="EMBL" id="DQ403538">
    <property type="protein sequence ID" value="ABD75060.1"/>
    <property type="molecule type" value="Genomic_DNA"/>
</dbReference>
<dbReference type="AlphaFoldDB" id="D1CTA6"/>
<sequence>ATKMCRNTLRSLHIFPARQKSFGRLSGAKTIVSHRALELFVRWLPRLWPSHV</sequence>